<accession>A0A845GCV5</accession>
<protein>
    <recommendedName>
        <fullName evidence="2">Bacterial Ig-like domain-containing protein</fullName>
    </recommendedName>
</protein>
<gene>
    <name evidence="3" type="ORF">GTP91_31815</name>
</gene>
<name>A0A845GCV5_9BURK</name>
<comment type="caution">
    <text evidence="3">The sequence shown here is derived from an EMBL/GenBank/DDBJ whole genome shotgun (WGS) entry which is preliminary data.</text>
</comment>
<evidence type="ECO:0000259" key="2">
    <source>
        <dbReference type="Pfam" id="PF19077"/>
    </source>
</evidence>
<evidence type="ECO:0000313" key="3">
    <source>
        <dbReference type="EMBL" id="MYM91751.1"/>
    </source>
</evidence>
<evidence type="ECO:0000256" key="1">
    <source>
        <dbReference type="SAM" id="MobiDB-lite"/>
    </source>
</evidence>
<feature type="non-terminal residue" evidence="3">
    <location>
        <position position="1"/>
    </location>
</feature>
<feature type="domain" description="Bacterial Ig-like" evidence="2">
    <location>
        <begin position="279"/>
        <end position="353"/>
    </location>
</feature>
<feature type="region of interest" description="Disordered" evidence="1">
    <location>
        <begin position="169"/>
        <end position="199"/>
    </location>
</feature>
<dbReference type="NCBIfam" id="NF033510">
    <property type="entry name" value="Ca_tandemer"/>
    <property type="match status" value="5"/>
</dbReference>
<dbReference type="InterPro" id="IPR044016">
    <property type="entry name" value="Big_13"/>
</dbReference>
<feature type="compositionally biased region" description="Pro residues" evidence="1">
    <location>
        <begin position="562"/>
        <end position="597"/>
    </location>
</feature>
<dbReference type="InterPro" id="IPR013783">
    <property type="entry name" value="Ig-like_fold"/>
</dbReference>
<dbReference type="InterPro" id="IPR015919">
    <property type="entry name" value="Cadherin-like_sf"/>
</dbReference>
<feature type="domain" description="Bacterial Ig-like" evidence="2">
    <location>
        <begin position="362"/>
        <end position="454"/>
    </location>
</feature>
<dbReference type="SUPFAM" id="SSF49313">
    <property type="entry name" value="Cadherin-like"/>
    <property type="match status" value="1"/>
</dbReference>
<dbReference type="EMBL" id="WWCW01000260">
    <property type="protein sequence ID" value="MYM91751.1"/>
    <property type="molecule type" value="Genomic_DNA"/>
</dbReference>
<feature type="region of interest" description="Disordered" evidence="1">
    <location>
        <begin position="760"/>
        <end position="801"/>
    </location>
</feature>
<organism evidence="3 4">
    <name type="scientific">Duganella vulcania</name>
    <dbReference type="NCBI Taxonomy" id="2692166"/>
    <lineage>
        <taxon>Bacteria</taxon>
        <taxon>Pseudomonadati</taxon>
        <taxon>Pseudomonadota</taxon>
        <taxon>Betaproteobacteria</taxon>
        <taxon>Burkholderiales</taxon>
        <taxon>Oxalobacteraceae</taxon>
        <taxon>Telluria group</taxon>
        <taxon>Duganella</taxon>
    </lineage>
</organism>
<feature type="domain" description="Bacterial Ig-like" evidence="2">
    <location>
        <begin position="2"/>
        <end position="74"/>
    </location>
</feature>
<feature type="domain" description="Bacterial Ig-like" evidence="2">
    <location>
        <begin position="89"/>
        <end position="162"/>
    </location>
</feature>
<evidence type="ECO:0000313" key="4">
    <source>
        <dbReference type="Proteomes" id="UP000470302"/>
    </source>
</evidence>
<feature type="compositionally biased region" description="Basic and acidic residues" evidence="1">
    <location>
        <begin position="760"/>
        <end position="779"/>
    </location>
</feature>
<dbReference type="Gene3D" id="2.60.40.10">
    <property type="entry name" value="Immunoglobulins"/>
    <property type="match status" value="6"/>
</dbReference>
<feature type="region of interest" description="Disordered" evidence="1">
    <location>
        <begin position="555"/>
        <end position="608"/>
    </location>
</feature>
<reference evidence="3 4" key="1">
    <citation type="submission" date="2020-01" db="EMBL/GenBank/DDBJ databases">
        <title>Novel species isolated from a subtropical stream in China.</title>
        <authorList>
            <person name="Lu H."/>
        </authorList>
    </citation>
    <scope>NUCLEOTIDE SEQUENCE [LARGE SCALE GENOMIC DNA]</scope>
    <source>
        <strain evidence="3 4">FT82W</strain>
    </source>
</reference>
<feature type="compositionally biased region" description="Low complexity" evidence="1">
    <location>
        <begin position="782"/>
        <end position="792"/>
    </location>
</feature>
<proteinExistence type="predicted"/>
<sequence>QTRPTVGGTALAGALVTVSVDGAVAGTAVADGGGAWSYTFANALVDGTHSVSATIGSGGVDSPASGAFTLVIDTQAPASPADIRLSGGARPVVSGTAEAGSTVAVFLDGVEAGRTQADAHGAWSWQSGTALADGQHSVRAVSTDLAGNAGAASSALGFVVDTRVPPPPAPTLGLAPGSDSGISASDGLTRENRPTVGGTAQAGSTVAVSVDGVLAGTATAGADGGWSCKLDGAMADGAHTVTAVASNAGGPGAASAGLSLVIDTAAPGAPVVAGMGGDVAQPQVTGSAEALSTVIVYVDNVQAGTVQADASGNWSYRLSAKLADGVHTVRATAGDAAGNTGASSAARSWTVDTAPPAVPAGLALAAGSDTGASGSDGVTATRQPLIQGTAKAGSLVTVSIDGIALGSTVADAQGAWSWRPGAALADGPHRVTAAATNGAGVSSADSAPLLVTVDSGAPQLVAINALDAVSAKAGGLRYEVQFSEQVRLAADAFGIALGGGAQASIASIVASGEGRYVVQLNASGEGSVALTLRQGGASDLAGNVLAQGGSGRAYELQAATPTPTPTPLPAPAPIPTPTPLPTPTPAPMPPSLDPMPSSPSHALDSMPTLDRPTTAPNVSTAVLSTVAAVGPAGSGGFVAAGQSPTPVPALPAWGVDRFAGNGVADVFAGIGGREAQDMGAREVEAGRSFALRLPAQIGQPLQLRVGDGRPVPAWIRFDPETGAITGAVPPGWKDELTLEVRSRDAAGREQLSHLRLRAADASEAKAADGKPAPAKEAKAHPAKTAKPAPAKAAFHDQMRQYGKDGFEQELASWLKSKDHA</sequence>
<dbReference type="Pfam" id="PF19077">
    <property type="entry name" value="Big_13"/>
    <property type="match status" value="5"/>
</dbReference>
<dbReference type="GO" id="GO:0016020">
    <property type="term" value="C:membrane"/>
    <property type="evidence" value="ECO:0007669"/>
    <property type="project" value="InterPro"/>
</dbReference>
<dbReference type="GO" id="GO:0005509">
    <property type="term" value="F:calcium ion binding"/>
    <property type="evidence" value="ECO:0007669"/>
    <property type="project" value="InterPro"/>
</dbReference>
<dbReference type="RefSeq" id="WP_254504566.1">
    <property type="nucleotide sequence ID" value="NZ_WWCW01000260.1"/>
</dbReference>
<dbReference type="AlphaFoldDB" id="A0A845GCV5"/>
<feature type="domain" description="Bacterial Ig-like" evidence="2">
    <location>
        <begin position="168"/>
        <end position="264"/>
    </location>
</feature>
<dbReference type="Proteomes" id="UP000470302">
    <property type="component" value="Unassembled WGS sequence"/>
</dbReference>